<reference evidence="1" key="1">
    <citation type="submission" date="2020-08" db="EMBL/GenBank/DDBJ databases">
        <title>Multicomponent nature underlies the extraordinary mechanical properties of spider dragline silk.</title>
        <authorList>
            <person name="Kono N."/>
            <person name="Nakamura H."/>
            <person name="Mori M."/>
            <person name="Yoshida Y."/>
            <person name="Ohtoshi R."/>
            <person name="Malay A.D."/>
            <person name="Moran D.A.P."/>
            <person name="Tomita M."/>
            <person name="Numata K."/>
            <person name="Arakawa K."/>
        </authorList>
    </citation>
    <scope>NUCLEOTIDE SEQUENCE</scope>
</reference>
<gene>
    <name evidence="1" type="primary">NCL1_54335</name>
    <name evidence="1" type="ORF">TNCV_657801</name>
</gene>
<dbReference type="Proteomes" id="UP000887159">
    <property type="component" value="Unassembled WGS sequence"/>
</dbReference>
<comment type="caution">
    <text evidence="1">The sequence shown here is derived from an EMBL/GenBank/DDBJ whole genome shotgun (WGS) entry which is preliminary data.</text>
</comment>
<protein>
    <submittedName>
        <fullName evidence="1">Uncharacterized protein</fullName>
    </submittedName>
</protein>
<sequence>MGLAKEYKENEGIRNVCRMISALAYLPMKHIDDAWSIMWERAFSIDKLTTFIDYFVEQWMDNPNMPIKVWNVYGQQRHRTNNSVEGCNSELNAIIGRNQPTVHLLVKILKEETQKVSFNLKSRELGDPGIKREQKHT</sequence>
<keyword evidence="2" id="KW-1185">Reference proteome</keyword>
<accession>A0A8X6SXM5</accession>
<dbReference type="EMBL" id="BMAU01021344">
    <property type="protein sequence ID" value="GFY17367.1"/>
    <property type="molecule type" value="Genomic_DNA"/>
</dbReference>
<evidence type="ECO:0000313" key="2">
    <source>
        <dbReference type="Proteomes" id="UP000887159"/>
    </source>
</evidence>
<name>A0A8X6SXM5_TRICX</name>
<organism evidence="1 2">
    <name type="scientific">Trichonephila clavipes</name>
    <name type="common">Golden silk orbweaver</name>
    <name type="synonym">Nephila clavipes</name>
    <dbReference type="NCBI Taxonomy" id="2585209"/>
    <lineage>
        <taxon>Eukaryota</taxon>
        <taxon>Metazoa</taxon>
        <taxon>Ecdysozoa</taxon>
        <taxon>Arthropoda</taxon>
        <taxon>Chelicerata</taxon>
        <taxon>Arachnida</taxon>
        <taxon>Araneae</taxon>
        <taxon>Araneomorphae</taxon>
        <taxon>Entelegynae</taxon>
        <taxon>Araneoidea</taxon>
        <taxon>Nephilidae</taxon>
        <taxon>Trichonephila</taxon>
    </lineage>
</organism>
<proteinExistence type="predicted"/>
<dbReference type="AlphaFoldDB" id="A0A8X6SXM5"/>
<evidence type="ECO:0000313" key="1">
    <source>
        <dbReference type="EMBL" id="GFY17367.1"/>
    </source>
</evidence>